<keyword evidence="13" id="KW-0472">Membrane</keyword>
<dbReference type="EMBL" id="JADKGY010000029">
    <property type="protein sequence ID" value="MBK9984206.1"/>
    <property type="molecule type" value="Genomic_DNA"/>
</dbReference>
<feature type="binding site" evidence="10">
    <location>
        <position position="271"/>
    </location>
    <ligand>
        <name>NAD(+)</name>
        <dbReference type="ChEBI" id="CHEBI:57540"/>
    </ligand>
</feature>
<keyword evidence="13" id="KW-1133">Transmembrane helix</keyword>
<dbReference type="InterPro" id="IPR006109">
    <property type="entry name" value="G3P_DH_NAD-dep_C"/>
</dbReference>
<evidence type="ECO:0000256" key="5">
    <source>
        <dbReference type="ARBA" id="ARBA00023209"/>
    </source>
</evidence>
<feature type="binding site" evidence="7">
    <location>
        <position position="109"/>
    </location>
    <ligand>
        <name>sn-glycerol 3-phosphate</name>
        <dbReference type="ChEBI" id="CHEBI:57597"/>
    </ligand>
</feature>
<feature type="active site" description="Proton acceptor" evidence="7 8">
    <location>
        <position position="207"/>
    </location>
</feature>
<feature type="binding site" evidence="7">
    <location>
        <position position="39"/>
    </location>
    <ligand>
        <name>NADPH</name>
        <dbReference type="ChEBI" id="CHEBI:57783"/>
    </ligand>
</feature>
<feature type="binding site" evidence="7">
    <location>
        <position position="297"/>
    </location>
    <ligand>
        <name>NADPH</name>
        <dbReference type="ChEBI" id="CHEBI:57783"/>
    </ligand>
</feature>
<dbReference type="SUPFAM" id="SSF48179">
    <property type="entry name" value="6-phosphogluconate dehydrogenase C-terminal domain-like"/>
    <property type="match status" value="1"/>
</dbReference>
<evidence type="ECO:0000256" key="6">
    <source>
        <dbReference type="ARBA" id="ARBA00023264"/>
    </source>
</evidence>
<dbReference type="InterPro" id="IPR006168">
    <property type="entry name" value="G3P_DH_NAD-dep"/>
</dbReference>
<dbReference type="PRINTS" id="PR00077">
    <property type="entry name" value="GPDHDRGNASE"/>
</dbReference>
<dbReference type="NCBIfam" id="NF000940">
    <property type="entry name" value="PRK00094.1-2"/>
    <property type="match status" value="1"/>
</dbReference>
<feature type="binding site" evidence="7">
    <location>
        <position position="109"/>
    </location>
    <ligand>
        <name>NADPH</name>
        <dbReference type="ChEBI" id="CHEBI:57783"/>
    </ligand>
</feature>
<dbReference type="PANTHER" id="PTHR11728:SF1">
    <property type="entry name" value="GLYCEROL-3-PHOSPHATE DEHYDROGENASE [NAD(+)] 2, CHLOROPLASTIC"/>
    <property type="match status" value="1"/>
</dbReference>
<sequence>MSRTQVKQRPTVGVIGAGSFGLTVAQLLAISNNVLLFARDPLVVKNINDARTLLDVSISPSVSGTSSYSEVATACEVIFPVVPSDDFRNMMKNLGPLLSPRHILIHGTKGLDTSRVRDIGSFSGKLHREDVRTMSEVIYEESNVLRVGCLSGPNLSKEILEGQPTATVIASEYDEVVQIGIDLLTSKKMFVFGSSDILGAELAGAFKNIIAVGSGFLRGKGLGKNMQGLFITRGLHEITFFGGLLGADKSAFLGTAGIADLIATATSSSSRNFTFGFQLGQGRSLKEIMETSDELAEGIRTLKIAYLMAKTEKIRLPIIETLYKIVFENLSLEVALDFLMRYPYSRDVSINM</sequence>
<name>A0A9D7XRM9_9BACT</name>
<evidence type="ECO:0000259" key="15">
    <source>
        <dbReference type="Pfam" id="PF07479"/>
    </source>
</evidence>
<feature type="binding site" evidence="10">
    <location>
        <begin position="16"/>
        <end position="21"/>
    </location>
    <ligand>
        <name>NAD(+)</name>
        <dbReference type="ChEBI" id="CHEBI:57540"/>
    </ligand>
</feature>
<evidence type="ECO:0000256" key="1">
    <source>
        <dbReference type="ARBA" id="ARBA00011009"/>
    </source>
</evidence>
<keyword evidence="6 7" id="KW-1208">Phospholipid metabolism</keyword>
<gene>
    <name evidence="7" type="primary">gpsA</name>
    <name evidence="16" type="ORF">IPP15_17855</name>
</gene>
<evidence type="ECO:0000256" key="4">
    <source>
        <dbReference type="ARBA" id="ARBA00023098"/>
    </source>
</evidence>
<dbReference type="AlphaFoldDB" id="A0A9D7XRM9"/>
<keyword evidence="2 7" id="KW-0444">Lipid biosynthesis</keyword>
<feature type="binding site" evidence="7">
    <location>
        <position position="270"/>
    </location>
    <ligand>
        <name>sn-glycerol 3-phosphate</name>
        <dbReference type="ChEBI" id="CHEBI:57597"/>
    </ligand>
</feature>
<feature type="binding site" evidence="7">
    <location>
        <position position="272"/>
    </location>
    <ligand>
        <name>sn-glycerol 3-phosphate</name>
        <dbReference type="ChEBI" id="CHEBI:57597"/>
    </ligand>
</feature>
<dbReference type="NCBIfam" id="NF000942">
    <property type="entry name" value="PRK00094.1-4"/>
    <property type="match status" value="1"/>
</dbReference>
<dbReference type="GO" id="GO:0046474">
    <property type="term" value="P:glycerophospholipid biosynthetic process"/>
    <property type="evidence" value="ECO:0007669"/>
    <property type="project" value="TreeGrafter"/>
</dbReference>
<dbReference type="PROSITE" id="PS00957">
    <property type="entry name" value="NAD_G3PDH"/>
    <property type="match status" value="1"/>
</dbReference>
<keyword evidence="13" id="KW-0812">Transmembrane</keyword>
<dbReference type="Pfam" id="PF01210">
    <property type="entry name" value="NAD_Gly3P_dh_N"/>
    <property type="match status" value="1"/>
</dbReference>
<accession>A0A9D7XRM9</accession>
<evidence type="ECO:0000256" key="7">
    <source>
        <dbReference type="HAMAP-Rule" id="MF_00394"/>
    </source>
</evidence>
<feature type="binding site" evidence="7">
    <location>
        <position position="152"/>
    </location>
    <ligand>
        <name>sn-glycerol 3-phosphate</name>
        <dbReference type="ChEBI" id="CHEBI:57597"/>
    </ligand>
</feature>
<dbReference type="PANTHER" id="PTHR11728">
    <property type="entry name" value="GLYCEROL-3-PHOSPHATE DEHYDROGENASE"/>
    <property type="match status" value="1"/>
</dbReference>
<dbReference type="GO" id="GO:0047952">
    <property type="term" value="F:glycerol-3-phosphate dehydrogenase [NAD(P)+] activity"/>
    <property type="evidence" value="ECO:0007669"/>
    <property type="project" value="UniProtKB-UniRule"/>
</dbReference>
<comment type="caution">
    <text evidence="16">The sequence shown here is derived from an EMBL/GenBank/DDBJ whole genome shotgun (WGS) entry which is preliminary data.</text>
</comment>
<evidence type="ECO:0000256" key="9">
    <source>
        <dbReference type="PIRSR" id="PIRSR000114-2"/>
    </source>
</evidence>
<dbReference type="InterPro" id="IPR008927">
    <property type="entry name" value="6-PGluconate_DH-like_C_sf"/>
</dbReference>
<comment type="catalytic activity">
    <reaction evidence="7 12">
        <text>sn-glycerol 3-phosphate + NADP(+) = dihydroxyacetone phosphate + NADPH + H(+)</text>
        <dbReference type="Rhea" id="RHEA:11096"/>
        <dbReference type="ChEBI" id="CHEBI:15378"/>
        <dbReference type="ChEBI" id="CHEBI:57597"/>
        <dbReference type="ChEBI" id="CHEBI:57642"/>
        <dbReference type="ChEBI" id="CHEBI:57783"/>
        <dbReference type="ChEBI" id="CHEBI:58349"/>
        <dbReference type="EC" id="1.1.1.94"/>
    </reaction>
</comment>
<comment type="subcellular location">
    <subcellularLocation>
        <location evidence="7">Cytoplasm</location>
    </subcellularLocation>
</comment>
<evidence type="ECO:0000256" key="3">
    <source>
        <dbReference type="ARBA" id="ARBA00023002"/>
    </source>
</evidence>
<evidence type="ECO:0000313" key="17">
    <source>
        <dbReference type="Proteomes" id="UP000808337"/>
    </source>
</evidence>
<feature type="binding site" evidence="7">
    <location>
        <position position="271"/>
    </location>
    <ligand>
        <name>NADPH</name>
        <dbReference type="ChEBI" id="CHEBI:57783"/>
    </ligand>
</feature>
<protein>
    <recommendedName>
        <fullName evidence="7">Glycerol-3-phosphate dehydrogenase [NAD(P)+]</fullName>
        <ecNumber evidence="7">1.1.1.94</ecNumber>
    </recommendedName>
    <alternativeName>
        <fullName evidence="7">NAD(P)(+)-dependent glycerol-3-phosphate dehydrogenase</fullName>
    </alternativeName>
    <alternativeName>
        <fullName evidence="7">NAD(P)H-dependent dihydroxyacetone-phosphate reductase</fullName>
    </alternativeName>
</protein>
<dbReference type="GO" id="GO:0046168">
    <property type="term" value="P:glycerol-3-phosphate catabolic process"/>
    <property type="evidence" value="ECO:0007669"/>
    <property type="project" value="InterPro"/>
</dbReference>
<comment type="pathway">
    <text evidence="7">Membrane lipid metabolism; glycerophospholipid metabolism.</text>
</comment>
<feature type="domain" description="Glycerol-3-phosphate dehydrogenase NAD-dependent C-terminal" evidence="15">
    <location>
        <begin position="196"/>
        <end position="336"/>
    </location>
</feature>
<keyword evidence="4 7" id="KW-0443">Lipid metabolism</keyword>
<dbReference type="GO" id="GO:0046167">
    <property type="term" value="P:glycerol-3-phosphate biosynthetic process"/>
    <property type="evidence" value="ECO:0007669"/>
    <property type="project" value="UniProtKB-UniRule"/>
</dbReference>
<keyword evidence="3 7" id="KW-0560">Oxidoreductase</keyword>
<evidence type="ECO:0000256" key="10">
    <source>
        <dbReference type="PIRSR" id="PIRSR000114-3"/>
    </source>
</evidence>
<feature type="binding site" evidence="7">
    <location>
        <position position="295"/>
    </location>
    <ligand>
        <name>NADPH</name>
        <dbReference type="ChEBI" id="CHEBI:57783"/>
    </ligand>
</feature>
<evidence type="ECO:0000256" key="8">
    <source>
        <dbReference type="PIRSR" id="PIRSR000114-1"/>
    </source>
</evidence>
<evidence type="ECO:0000256" key="11">
    <source>
        <dbReference type="RuleBase" id="RU000437"/>
    </source>
</evidence>
<dbReference type="HAMAP" id="MF_00394">
    <property type="entry name" value="NAD_Glyc3P_dehydrog"/>
    <property type="match status" value="1"/>
</dbReference>
<feature type="binding site" evidence="7">
    <location>
        <position position="20"/>
    </location>
    <ligand>
        <name>NADPH</name>
        <dbReference type="ChEBI" id="CHEBI:57783"/>
    </ligand>
</feature>
<dbReference type="PIRSF" id="PIRSF000114">
    <property type="entry name" value="Glycerol-3-P_dh"/>
    <property type="match status" value="1"/>
</dbReference>
<dbReference type="EC" id="1.1.1.94" evidence="7"/>
<evidence type="ECO:0000256" key="2">
    <source>
        <dbReference type="ARBA" id="ARBA00022516"/>
    </source>
</evidence>
<keyword evidence="7" id="KW-0547">Nucleotide-binding</keyword>
<feature type="transmembrane region" description="Helical" evidence="13">
    <location>
        <begin position="12"/>
        <end position="38"/>
    </location>
</feature>
<dbReference type="Proteomes" id="UP000808337">
    <property type="component" value="Unassembled WGS sequence"/>
</dbReference>
<evidence type="ECO:0000256" key="13">
    <source>
        <dbReference type="SAM" id="Phobius"/>
    </source>
</evidence>
<dbReference type="InterPro" id="IPR036291">
    <property type="entry name" value="NAD(P)-bd_dom_sf"/>
</dbReference>
<feature type="domain" description="Glycerol-3-phosphate dehydrogenase NAD-dependent N-terminal" evidence="14">
    <location>
        <begin position="12"/>
        <end position="175"/>
    </location>
</feature>
<dbReference type="Gene3D" id="1.10.1040.10">
    <property type="entry name" value="N-(1-d-carboxylethyl)-l-norvaline Dehydrogenase, domain 2"/>
    <property type="match status" value="1"/>
</dbReference>
<dbReference type="SUPFAM" id="SSF51735">
    <property type="entry name" value="NAD(P)-binding Rossmann-fold domains"/>
    <property type="match status" value="1"/>
</dbReference>
<dbReference type="GO" id="GO:0005829">
    <property type="term" value="C:cytosol"/>
    <property type="evidence" value="ECO:0007669"/>
    <property type="project" value="TreeGrafter"/>
</dbReference>
<comment type="similarity">
    <text evidence="1 7 11">Belongs to the NAD-dependent glycerol-3-phosphate dehydrogenase family.</text>
</comment>
<dbReference type="GO" id="GO:0005975">
    <property type="term" value="P:carbohydrate metabolic process"/>
    <property type="evidence" value="ECO:0007669"/>
    <property type="project" value="InterPro"/>
</dbReference>
<feature type="binding site" evidence="9">
    <location>
        <position position="109"/>
    </location>
    <ligand>
        <name>substrate</name>
    </ligand>
</feature>
<comment type="function">
    <text evidence="7">Catalyzes the reduction of the glycolytic intermediate dihydroxyacetone phosphate (DHAP) to sn-glycerol 3-phosphate (G3P), the key precursor for phospholipid synthesis.</text>
</comment>
<feature type="binding site" evidence="9">
    <location>
        <begin position="271"/>
        <end position="272"/>
    </location>
    <ligand>
        <name>substrate</name>
    </ligand>
</feature>
<comment type="caution">
    <text evidence="7">Lacks conserved residue(s) required for the propagation of feature annotation.</text>
</comment>
<keyword evidence="7 10" id="KW-0520">NAD</keyword>
<proteinExistence type="inferred from homology"/>
<feature type="binding site" evidence="7">
    <location>
        <position position="207"/>
    </location>
    <ligand>
        <name>sn-glycerol 3-phosphate</name>
        <dbReference type="ChEBI" id="CHEBI:57597"/>
    </ligand>
</feature>
<feature type="binding site" evidence="7">
    <location>
        <position position="156"/>
    </location>
    <ligand>
        <name>NADPH</name>
        <dbReference type="ChEBI" id="CHEBI:57783"/>
    </ligand>
</feature>
<feature type="binding site" evidence="7">
    <location>
        <position position="19"/>
    </location>
    <ligand>
        <name>NADPH</name>
        <dbReference type="ChEBI" id="CHEBI:57783"/>
    </ligand>
</feature>
<dbReference type="Gene3D" id="3.40.50.720">
    <property type="entry name" value="NAD(P)-binding Rossmann-like Domain"/>
    <property type="match status" value="1"/>
</dbReference>
<dbReference type="InterPro" id="IPR011128">
    <property type="entry name" value="G3P_DH_NAD-dep_N"/>
</dbReference>
<feature type="binding site" evidence="7">
    <location>
        <position position="260"/>
    </location>
    <ligand>
        <name>sn-glycerol 3-phosphate</name>
        <dbReference type="ChEBI" id="CHEBI:57597"/>
    </ligand>
</feature>
<evidence type="ECO:0000256" key="12">
    <source>
        <dbReference type="RuleBase" id="RU000439"/>
    </source>
</evidence>
<dbReference type="GO" id="GO:0051287">
    <property type="term" value="F:NAD binding"/>
    <property type="evidence" value="ECO:0007669"/>
    <property type="project" value="InterPro"/>
</dbReference>
<keyword evidence="7" id="KW-0521">NADP</keyword>
<keyword evidence="5 7" id="KW-0594">Phospholipid biosynthesis</keyword>
<keyword evidence="7" id="KW-0963">Cytoplasm</keyword>
<reference evidence="16 17" key="1">
    <citation type="submission" date="2020-10" db="EMBL/GenBank/DDBJ databases">
        <title>Connecting structure to function with the recovery of over 1000 high-quality activated sludge metagenome-assembled genomes encoding full-length rRNA genes using long-read sequencing.</title>
        <authorList>
            <person name="Singleton C.M."/>
            <person name="Petriglieri F."/>
            <person name="Kristensen J.M."/>
            <person name="Kirkegaard R.H."/>
            <person name="Michaelsen T.Y."/>
            <person name="Andersen M.H."/>
            <person name="Karst S.M."/>
            <person name="Dueholm M.S."/>
            <person name="Nielsen P.H."/>
            <person name="Albertsen M."/>
        </authorList>
    </citation>
    <scope>NUCLEOTIDE SEQUENCE [LARGE SCALE GENOMIC DNA]</scope>
    <source>
        <strain evidence="16">Ribe_18-Q3-R11-54_MAXAC.273</strain>
    </source>
</reference>
<evidence type="ECO:0000259" key="14">
    <source>
        <dbReference type="Pfam" id="PF01210"/>
    </source>
</evidence>
<comment type="catalytic activity">
    <reaction evidence="7">
        <text>sn-glycerol 3-phosphate + NAD(+) = dihydroxyacetone phosphate + NADH + H(+)</text>
        <dbReference type="Rhea" id="RHEA:11092"/>
        <dbReference type="ChEBI" id="CHEBI:15378"/>
        <dbReference type="ChEBI" id="CHEBI:57540"/>
        <dbReference type="ChEBI" id="CHEBI:57597"/>
        <dbReference type="ChEBI" id="CHEBI:57642"/>
        <dbReference type="ChEBI" id="CHEBI:57945"/>
        <dbReference type="EC" id="1.1.1.94"/>
    </reaction>
</comment>
<organism evidence="16 17">
    <name type="scientific">Candidatus Opimibacter skivensis</name>
    <dbReference type="NCBI Taxonomy" id="2982028"/>
    <lineage>
        <taxon>Bacteria</taxon>
        <taxon>Pseudomonadati</taxon>
        <taxon>Bacteroidota</taxon>
        <taxon>Saprospiria</taxon>
        <taxon>Saprospirales</taxon>
        <taxon>Saprospiraceae</taxon>
        <taxon>Candidatus Opimibacter</taxon>
    </lineage>
</organism>
<evidence type="ECO:0000313" key="16">
    <source>
        <dbReference type="EMBL" id="MBK9984206.1"/>
    </source>
</evidence>
<dbReference type="Pfam" id="PF07479">
    <property type="entry name" value="NAD_Gly3P_dh_C"/>
    <property type="match status" value="1"/>
</dbReference>
<dbReference type="InterPro" id="IPR013328">
    <property type="entry name" value="6PGD_dom2"/>
</dbReference>
<feature type="binding site" evidence="7">
    <location>
        <position position="271"/>
    </location>
    <ligand>
        <name>sn-glycerol 3-phosphate</name>
        <dbReference type="ChEBI" id="CHEBI:57597"/>
    </ligand>
</feature>